<proteinExistence type="predicted"/>
<evidence type="ECO:0000256" key="1">
    <source>
        <dbReference type="SAM" id="MobiDB-lite"/>
    </source>
</evidence>
<protein>
    <submittedName>
        <fullName evidence="2">Uncharacterized protein</fullName>
    </submittedName>
</protein>
<keyword evidence="3" id="KW-1185">Reference proteome</keyword>
<feature type="compositionally biased region" description="Basic residues" evidence="1">
    <location>
        <begin position="1"/>
        <end position="12"/>
    </location>
</feature>
<name>A0A7I8KG72_SPIIN</name>
<dbReference type="AlphaFoldDB" id="A0A7I8KG72"/>
<sequence length="42" mass="5122">MRGGMWRRRERRKRDNEGGYVATAGKRIRMVSSRREAKVDRW</sequence>
<organism evidence="2 3">
    <name type="scientific">Spirodela intermedia</name>
    <name type="common">Intermediate duckweed</name>
    <dbReference type="NCBI Taxonomy" id="51605"/>
    <lineage>
        <taxon>Eukaryota</taxon>
        <taxon>Viridiplantae</taxon>
        <taxon>Streptophyta</taxon>
        <taxon>Embryophyta</taxon>
        <taxon>Tracheophyta</taxon>
        <taxon>Spermatophyta</taxon>
        <taxon>Magnoliopsida</taxon>
        <taxon>Liliopsida</taxon>
        <taxon>Araceae</taxon>
        <taxon>Lemnoideae</taxon>
        <taxon>Spirodela</taxon>
    </lineage>
</organism>
<dbReference type="EMBL" id="LR746268">
    <property type="protein sequence ID" value="CAA7396552.1"/>
    <property type="molecule type" value="Genomic_DNA"/>
</dbReference>
<feature type="region of interest" description="Disordered" evidence="1">
    <location>
        <begin position="1"/>
        <end position="20"/>
    </location>
</feature>
<evidence type="ECO:0000313" key="3">
    <source>
        <dbReference type="Proteomes" id="UP000663760"/>
    </source>
</evidence>
<accession>A0A7I8KG72</accession>
<dbReference type="Proteomes" id="UP000663760">
    <property type="component" value="Chromosome 5"/>
</dbReference>
<reference evidence="2" key="1">
    <citation type="submission" date="2020-02" db="EMBL/GenBank/DDBJ databases">
        <authorList>
            <person name="Scholz U."/>
            <person name="Mascher M."/>
            <person name="Fiebig A."/>
        </authorList>
    </citation>
    <scope>NUCLEOTIDE SEQUENCE</scope>
</reference>
<gene>
    <name evidence="2" type="ORF">SI8410_05007215</name>
</gene>
<evidence type="ECO:0000313" key="2">
    <source>
        <dbReference type="EMBL" id="CAA7396552.1"/>
    </source>
</evidence>